<evidence type="ECO:0000313" key="17">
    <source>
        <dbReference type="RefSeq" id="XP_022101701.1"/>
    </source>
</evidence>
<dbReference type="PANTHER" id="PTHR22894">
    <property type="entry name" value="RING-TYPE DOMAIN-CONTAINING PROTEIN"/>
    <property type="match status" value="1"/>
</dbReference>
<evidence type="ECO:0000256" key="11">
    <source>
        <dbReference type="ARBA" id="ARBA00031107"/>
    </source>
</evidence>
<name>A0A8B7ZEQ6_ACAPL</name>
<dbReference type="CDD" id="cd16553">
    <property type="entry name" value="RING-HC_RNF170"/>
    <property type="match status" value="1"/>
</dbReference>
<dbReference type="Proteomes" id="UP000694845">
    <property type="component" value="Unplaced"/>
</dbReference>
<keyword evidence="7" id="KW-0862">Zinc</keyword>
<dbReference type="InterPro" id="IPR038896">
    <property type="entry name" value="RNF170"/>
</dbReference>
<reference evidence="17" key="1">
    <citation type="submission" date="2025-08" db="UniProtKB">
        <authorList>
            <consortium name="RefSeq"/>
        </authorList>
    </citation>
    <scope>IDENTIFICATION</scope>
</reference>
<dbReference type="GO" id="GO:0008270">
    <property type="term" value="F:zinc ion binding"/>
    <property type="evidence" value="ECO:0007669"/>
    <property type="project" value="UniProtKB-KW"/>
</dbReference>
<dbReference type="KEGG" id="aplc:110985172"/>
<dbReference type="OrthoDB" id="9049620at2759"/>
<keyword evidence="16" id="KW-1185">Reference proteome</keyword>
<comment type="subcellular location">
    <subcellularLocation>
        <location evidence="1">Endoplasmic reticulum membrane</location>
        <topology evidence="1">Multi-pass membrane protein</topology>
    </subcellularLocation>
</comment>
<dbReference type="InterPro" id="IPR027370">
    <property type="entry name" value="Znf-RING_euk"/>
</dbReference>
<keyword evidence="5 12" id="KW-0863">Zinc-finger</keyword>
<keyword evidence="4" id="KW-0479">Metal-binding</keyword>
<evidence type="ECO:0000256" key="7">
    <source>
        <dbReference type="ARBA" id="ARBA00022833"/>
    </source>
</evidence>
<dbReference type="Pfam" id="PF06803">
    <property type="entry name" value="DUF1232"/>
    <property type="match status" value="1"/>
</dbReference>
<dbReference type="InterPro" id="IPR001841">
    <property type="entry name" value="Znf_RING"/>
</dbReference>
<evidence type="ECO:0000256" key="12">
    <source>
        <dbReference type="PROSITE-ProRule" id="PRU00175"/>
    </source>
</evidence>
<evidence type="ECO:0000256" key="10">
    <source>
        <dbReference type="ARBA" id="ARBA00030110"/>
    </source>
</evidence>
<evidence type="ECO:0000259" key="15">
    <source>
        <dbReference type="PROSITE" id="PS50089"/>
    </source>
</evidence>
<dbReference type="AlphaFoldDB" id="A0A8B7ZEQ6"/>
<accession>A0A8B7ZEQ6</accession>
<sequence>MDSSAPTDLLQSGTAPADLMQSGTIIEGVGDELVHAFGIFIVIAVPLVVAFVNHVNSRNQVDSIHPDNEQRVYEARQRLGVDRETVNGDSPQQQQQQPQQQEQQQNGPASAPPLPRHRYSTDPTCPVCLNEMAYATETNCGHVFCGNCLITYWRHGNWLGSIRCPVCRQQVTLLLPCFREVDHTTDDAQAVTREINNYNRRFSGEPRPLMDYIHDLPTLLRHAIREFFTLSGLVWMFRIRIIVCFCAALLYFISPLDIIPEAVFGILGFLDDLLILLLLLIYVTIIYRGFIAARAGAV</sequence>
<proteinExistence type="predicted"/>
<dbReference type="InterPro" id="IPR013083">
    <property type="entry name" value="Znf_RING/FYVE/PHD"/>
</dbReference>
<keyword evidence="3 14" id="KW-0812">Transmembrane</keyword>
<feature type="compositionally biased region" description="Low complexity" evidence="13">
    <location>
        <begin position="91"/>
        <end position="105"/>
    </location>
</feature>
<protein>
    <recommendedName>
        <fullName evidence="2">E3 ubiquitin-protein ligase RNF170</fullName>
    </recommendedName>
    <alternativeName>
        <fullName evidence="11">RING finger protein 170</fullName>
    </alternativeName>
    <alternativeName>
        <fullName evidence="10">RING-type E3 ubiquitin transferase RNF170</fullName>
    </alternativeName>
</protein>
<dbReference type="GO" id="GO:0005789">
    <property type="term" value="C:endoplasmic reticulum membrane"/>
    <property type="evidence" value="ECO:0007669"/>
    <property type="project" value="UniProtKB-SubCell"/>
</dbReference>
<evidence type="ECO:0000256" key="2">
    <source>
        <dbReference type="ARBA" id="ARBA00014068"/>
    </source>
</evidence>
<evidence type="ECO:0000256" key="6">
    <source>
        <dbReference type="ARBA" id="ARBA00022824"/>
    </source>
</evidence>
<feature type="transmembrane region" description="Helical" evidence="14">
    <location>
        <begin position="33"/>
        <end position="52"/>
    </location>
</feature>
<feature type="region of interest" description="Disordered" evidence="13">
    <location>
        <begin position="85"/>
        <end position="117"/>
    </location>
</feature>
<dbReference type="SUPFAM" id="SSF57850">
    <property type="entry name" value="RING/U-box"/>
    <property type="match status" value="1"/>
</dbReference>
<dbReference type="Pfam" id="PF13445">
    <property type="entry name" value="zf-RING_UBOX"/>
    <property type="match status" value="1"/>
</dbReference>
<gene>
    <name evidence="17" type="primary">LOC110985172</name>
</gene>
<evidence type="ECO:0000256" key="5">
    <source>
        <dbReference type="ARBA" id="ARBA00022771"/>
    </source>
</evidence>
<dbReference type="GO" id="GO:0061630">
    <property type="term" value="F:ubiquitin protein ligase activity"/>
    <property type="evidence" value="ECO:0007669"/>
    <property type="project" value="InterPro"/>
</dbReference>
<dbReference type="InterPro" id="IPR010652">
    <property type="entry name" value="DUF1232"/>
</dbReference>
<evidence type="ECO:0000256" key="3">
    <source>
        <dbReference type="ARBA" id="ARBA00022692"/>
    </source>
</evidence>
<evidence type="ECO:0000256" key="1">
    <source>
        <dbReference type="ARBA" id="ARBA00004477"/>
    </source>
</evidence>
<organism evidence="16 17">
    <name type="scientific">Acanthaster planci</name>
    <name type="common">Crown-of-thorns starfish</name>
    <dbReference type="NCBI Taxonomy" id="133434"/>
    <lineage>
        <taxon>Eukaryota</taxon>
        <taxon>Metazoa</taxon>
        <taxon>Echinodermata</taxon>
        <taxon>Eleutherozoa</taxon>
        <taxon>Asterozoa</taxon>
        <taxon>Asteroidea</taxon>
        <taxon>Valvatacea</taxon>
        <taxon>Valvatida</taxon>
        <taxon>Acanthasteridae</taxon>
        <taxon>Acanthaster</taxon>
    </lineage>
</organism>
<dbReference type="GeneID" id="110985172"/>
<evidence type="ECO:0000256" key="14">
    <source>
        <dbReference type="SAM" id="Phobius"/>
    </source>
</evidence>
<keyword evidence="8 14" id="KW-1133">Transmembrane helix</keyword>
<dbReference type="PANTHER" id="PTHR22894:SF5">
    <property type="entry name" value="RING-TYPE DOMAIN-CONTAINING PROTEIN"/>
    <property type="match status" value="1"/>
</dbReference>
<dbReference type="PROSITE" id="PS50089">
    <property type="entry name" value="ZF_RING_2"/>
    <property type="match status" value="1"/>
</dbReference>
<evidence type="ECO:0000256" key="13">
    <source>
        <dbReference type="SAM" id="MobiDB-lite"/>
    </source>
</evidence>
<evidence type="ECO:0000313" key="16">
    <source>
        <dbReference type="Proteomes" id="UP000694845"/>
    </source>
</evidence>
<feature type="transmembrane region" description="Helical" evidence="14">
    <location>
        <begin position="227"/>
        <end position="253"/>
    </location>
</feature>
<feature type="transmembrane region" description="Helical" evidence="14">
    <location>
        <begin position="273"/>
        <end position="293"/>
    </location>
</feature>
<keyword evidence="6" id="KW-0256">Endoplasmic reticulum</keyword>
<dbReference type="InterPro" id="IPR017907">
    <property type="entry name" value="Znf_RING_CS"/>
</dbReference>
<dbReference type="PROSITE" id="PS00518">
    <property type="entry name" value="ZF_RING_1"/>
    <property type="match status" value="1"/>
</dbReference>
<evidence type="ECO:0000256" key="8">
    <source>
        <dbReference type="ARBA" id="ARBA00022989"/>
    </source>
</evidence>
<dbReference type="Gene3D" id="3.30.40.10">
    <property type="entry name" value="Zinc/RING finger domain, C3HC4 (zinc finger)"/>
    <property type="match status" value="1"/>
</dbReference>
<keyword evidence="9 14" id="KW-0472">Membrane</keyword>
<evidence type="ECO:0000256" key="4">
    <source>
        <dbReference type="ARBA" id="ARBA00022723"/>
    </source>
</evidence>
<dbReference type="SMART" id="SM00184">
    <property type="entry name" value="RING"/>
    <property type="match status" value="1"/>
</dbReference>
<dbReference type="RefSeq" id="XP_022101701.1">
    <property type="nucleotide sequence ID" value="XM_022246009.1"/>
</dbReference>
<feature type="domain" description="RING-type" evidence="15">
    <location>
        <begin position="125"/>
        <end position="168"/>
    </location>
</feature>
<evidence type="ECO:0000256" key="9">
    <source>
        <dbReference type="ARBA" id="ARBA00023136"/>
    </source>
</evidence>